<proteinExistence type="predicted"/>
<dbReference type="Proteomes" id="UP000215027">
    <property type="component" value="Chromosome I"/>
</dbReference>
<sequence length="183" mass="19421">MRQRPRRVFEGGSLLADFLGGTIVSDINRLSRQTESVEQEKLSATAARSGFVRPFQQLVFDGWGLQDVAVSLSNVALGRFGTGWQTGLRPAVGGSVVALGVQMSEQRTGGNCTVRVFVDGSSTGLEAVIDGDARQTEMETRPAGEVLFAAGEEITLRVSTSGSWGPVTADLTAWIIVNMDDAG</sequence>
<protein>
    <submittedName>
        <fullName evidence="1">Uncharacterized protein</fullName>
    </submittedName>
</protein>
<organism evidence="1 2">
    <name type="scientific">Candidatus Promineifilum breve</name>
    <dbReference type="NCBI Taxonomy" id="1806508"/>
    <lineage>
        <taxon>Bacteria</taxon>
        <taxon>Bacillati</taxon>
        <taxon>Chloroflexota</taxon>
        <taxon>Ardenticatenia</taxon>
        <taxon>Candidatus Promineifilales</taxon>
        <taxon>Candidatus Promineifilaceae</taxon>
        <taxon>Candidatus Promineifilum</taxon>
    </lineage>
</organism>
<evidence type="ECO:0000313" key="2">
    <source>
        <dbReference type="Proteomes" id="UP000215027"/>
    </source>
</evidence>
<accession>A0A160T660</accession>
<name>A0A160T660_9CHLR</name>
<gene>
    <name evidence="1" type="ORF">CFX0092_A2372</name>
</gene>
<dbReference type="RefSeq" id="WP_095043628.1">
    <property type="nucleotide sequence ID" value="NZ_LN890655.1"/>
</dbReference>
<dbReference type="AlphaFoldDB" id="A0A160T660"/>
<keyword evidence="2" id="KW-1185">Reference proteome</keyword>
<dbReference type="KEGG" id="pbf:CFX0092_A2372"/>
<dbReference type="EMBL" id="LN890655">
    <property type="protein sequence ID" value="CUS04250.2"/>
    <property type="molecule type" value="Genomic_DNA"/>
</dbReference>
<evidence type="ECO:0000313" key="1">
    <source>
        <dbReference type="EMBL" id="CUS04250.2"/>
    </source>
</evidence>
<reference evidence="1" key="1">
    <citation type="submission" date="2016-01" db="EMBL/GenBank/DDBJ databases">
        <authorList>
            <person name="Mcilroy J.S."/>
            <person name="Karst M S."/>
            <person name="Albertsen M."/>
        </authorList>
    </citation>
    <scope>NUCLEOTIDE SEQUENCE</scope>
    <source>
        <strain evidence="1">Cfx-K</strain>
    </source>
</reference>